<dbReference type="GO" id="GO:0006508">
    <property type="term" value="P:proteolysis"/>
    <property type="evidence" value="ECO:0007669"/>
    <property type="project" value="UniProtKB-KW"/>
</dbReference>
<feature type="domain" description="Penicillin-binding protein dimerisation" evidence="16">
    <location>
        <begin position="67"/>
        <end position="237"/>
    </location>
</feature>
<evidence type="ECO:0000256" key="13">
    <source>
        <dbReference type="ARBA" id="ARBA00023316"/>
    </source>
</evidence>
<dbReference type="GO" id="GO:0009252">
    <property type="term" value="P:peptidoglycan biosynthetic process"/>
    <property type="evidence" value="ECO:0007669"/>
    <property type="project" value="UniProtKB-UniRule"/>
</dbReference>
<comment type="caution">
    <text evidence="14">Lacks conserved residue(s) required for the propagation of feature annotation.</text>
</comment>
<dbReference type="EC" id="3.4.16.4" evidence="14"/>
<evidence type="ECO:0000256" key="12">
    <source>
        <dbReference type="ARBA" id="ARBA00023136"/>
    </source>
</evidence>
<reference evidence="17 18" key="1">
    <citation type="submission" date="2011-09" db="EMBL/GenBank/DDBJ databases">
        <title>Complete sequence of chromosome of Thioflavicoccus mobilis 8321.</title>
        <authorList>
            <consortium name="US DOE Joint Genome Institute"/>
            <person name="Lucas S."/>
            <person name="Han J."/>
            <person name="Lapidus A."/>
            <person name="Cheng J.-F."/>
            <person name="Goodwin L."/>
            <person name="Pitluck S."/>
            <person name="Peters L."/>
            <person name="Ovchinnikova G."/>
            <person name="Lu M."/>
            <person name="Detter J.C."/>
            <person name="Han C."/>
            <person name="Tapia R."/>
            <person name="Land M."/>
            <person name="Hauser L."/>
            <person name="Kyrpides N."/>
            <person name="Ivanova N."/>
            <person name="Pagani I."/>
            <person name="Vogl K."/>
            <person name="Liu Z."/>
            <person name="Imhoff J."/>
            <person name="Thiel V."/>
            <person name="Frigaard N.-U."/>
            <person name="Bryant D."/>
            <person name="Woyke T."/>
        </authorList>
    </citation>
    <scope>NUCLEOTIDE SEQUENCE [LARGE SCALE GENOMIC DNA]</scope>
    <source>
        <strain evidence="17 18">8321</strain>
    </source>
</reference>
<evidence type="ECO:0000256" key="6">
    <source>
        <dbReference type="ARBA" id="ARBA00022670"/>
    </source>
</evidence>
<dbReference type="PATRIC" id="fig|765912.4.peg.2724"/>
<dbReference type="InterPro" id="IPR012338">
    <property type="entry name" value="Beta-lactam/transpept-like"/>
</dbReference>
<dbReference type="EMBL" id="CP003051">
    <property type="protein sequence ID" value="AGA91489.1"/>
    <property type="molecule type" value="Genomic_DNA"/>
</dbReference>
<dbReference type="Pfam" id="PF03717">
    <property type="entry name" value="PBP_dimer"/>
    <property type="match status" value="1"/>
</dbReference>
<dbReference type="Gene3D" id="3.30.1390.30">
    <property type="entry name" value="Penicillin-binding protein 2a, domain 3"/>
    <property type="match status" value="1"/>
</dbReference>
<keyword evidence="12 14" id="KW-0472">Membrane</keyword>
<evidence type="ECO:0000256" key="5">
    <source>
        <dbReference type="ARBA" id="ARBA00022645"/>
    </source>
</evidence>
<dbReference type="AlphaFoldDB" id="L0H1P7"/>
<dbReference type="Pfam" id="PF00905">
    <property type="entry name" value="Transpeptidase"/>
    <property type="match status" value="1"/>
</dbReference>
<dbReference type="HOGENOM" id="CLU_009289_1_2_6"/>
<dbReference type="InterPro" id="IPR050515">
    <property type="entry name" value="Beta-lactam/transpept"/>
</dbReference>
<comment type="subcellular location">
    <subcellularLocation>
        <location evidence="14">Cell inner membrane</location>
        <topology evidence="14">Single-pass membrane protein</topology>
    </subcellularLocation>
    <subcellularLocation>
        <location evidence="2">Cell membrane</location>
    </subcellularLocation>
    <subcellularLocation>
        <location evidence="1">Membrane</location>
        <topology evidence="1">Single-pass membrane protein</topology>
    </subcellularLocation>
</comment>
<dbReference type="NCBIfam" id="TIGR03423">
    <property type="entry name" value="pbp2_mrdA"/>
    <property type="match status" value="1"/>
</dbReference>
<evidence type="ECO:0000256" key="4">
    <source>
        <dbReference type="ARBA" id="ARBA00022519"/>
    </source>
</evidence>
<dbReference type="GO" id="GO:0008658">
    <property type="term" value="F:penicillin binding"/>
    <property type="evidence" value="ECO:0007669"/>
    <property type="project" value="UniProtKB-UniRule"/>
</dbReference>
<evidence type="ECO:0000313" key="17">
    <source>
        <dbReference type="EMBL" id="AGA91489.1"/>
    </source>
</evidence>
<proteinExistence type="inferred from homology"/>
<evidence type="ECO:0000256" key="9">
    <source>
        <dbReference type="ARBA" id="ARBA00022960"/>
    </source>
</evidence>
<evidence type="ECO:0000256" key="14">
    <source>
        <dbReference type="HAMAP-Rule" id="MF_02081"/>
    </source>
</evidence>
<comment type="pathway">
    <text evidence="14">Cell wall biogenesis; peptidoglycan biosynthesis.</text>
</comment>
<dbReference type="Gene3D" id="3.90.1310.10">
    <property type="entry name" value="Penicillin-binding protein 2a (Domain 2)"/>
    <property type="match status" value="1"/>
</dbReference>
<sequence>MAVSPEKIRFKDRSFEQRLVTRRIAVAAGVVLVALMVLVARLSYLQVTNHAHYSTLSEDNRVRIEPLPPSRGLIYDASGVLLADNYPTYSLEMVLDKVTDPPATIAALSQILTIDDGDRRRYERLSRQRRRYEGVPIRLNLTQEEIARFAVDAHHFPGVDVQAELVRYYPYGQYTAHVLGYVGRINEAEQQRVDKSAYAGTHFIGKGGLEKAYEGVLHGRVGYQQVEVNARGRVQRVLTSHLPEPGRDLHLFLDIDLQKEAAVALGDRRGAVVAIDPRSGGVLALVSEPSFDPNLFVEGISQADYDALIGSPDKPLFNRAVRGQYPPGSTVKPFVGLGGLAAGAVTFEKSTWCPGYYTLPGHTHKFRDWKRGGHGWMTMGQAIEQSCDVYFYHLADQLGIDRLHDSLAEFGFGASTGIDVAGELGGLLPSRTWKRATRGQVWYPGETLILGIGQGYFLATPLQLAAATAAVAARGHYRVPRVVRATHAPGAEGLEATPATGHRITLVRPADWEKVIEAMANVIEGRRGTARHIRNEAYRIAGKTGTSQVFSLGQTERYRADEIAERLRDHALFVAFAPIAEPRIAVAVIVENGGGGGSVAAPVAAQVVDAYLSRPQVLKAAGGDYDR</sequence>
<feature type="active site" description="Acyl-ester intermediate" evidence="14">
    <location>
        <position position="329"/>
    </location>
</feature>
<evidence type="ECO:0000256" key="8">
    <source>
        <dbReference type="ARBA" id="ARBA00022801"/>
    </source>
</evidence>
<keyword evidence="11 14" id="KW-1133">Transmembrane helix</keyword>
<gene>
    <name evidence="14" type="primary">mrdA</name>
    <name evidence="17" type="ORF">Thimo_2781</name>
</gene>
<keyword evidence="5 14" id="KW-0121">Carboxypeptidase</keyword>
<organism evidence="17 18">
    <name type="scientific">Thioflavicoccus mobilis 8321</name>
    <dbReference type="NCBI Taxonomy" id="765912"/>
    <lineage>
        <taxon>Bacteria</taxon>
        <taxon>Pseudomonadati</taxon>
        <taxon>Pseudomonadota</taxon>
        <taxon>Gammaproteobacteria</taxon>
        <taxon>Chromatiales</taxon>
        <taxon>Chromatiaceae</taxon>
        <taxon>Thioflavicoccus</taxon>
    </lineage>
</organism>
<dbReference type="InterPro" id="IPR001460">
    <property type="entry name" value="PCN-bd_Tpept"/>
</dbReference>
<dbReference type="InterPro" id="IPR036138">
    <property type="entry name" value="PBP_dimer_sf"/>
</dbReference>
<comment type="function">
    <text evidence="14">Catalyzes cross-linking of the peptidoglycan cell wall.</text>
</comment>
<dbReference type="InterPro" id="IPR017790">
    <property type="entry name" value="Penicillin-binding_protein_2"/>
</dbReference>
<accession>L0H1P7</accession>
<dbReference type="SUPFAM" id="SSF56601">
    <property type="entry name" value="beta-lactamase/transpeptidase-like"/>
    <property type="match status" value="1"/>
</dbReference>
<keyword evidence="10 14" id="KW-0573">Peptidoglycan synthesis</keyword>
<evidence type="ECO:0000256" key="7">
    <source>
        <dbReference type="ARBA" id="ARBA00022692"/>
    </source>
</evidence>
<keyword evidence="6 14" id="KW-0645">Protease</keyword>
<keyword evidence="13 14" id="KW-0961">Cell wall biogenesis/degradation</keyword>
<dbReference type="HAMAP" id="MF_02081">
    <property type="entry name" value="MrdA_transpept"/>
    <property type="match status" value="1"/>
</dbReference>
<keyword evidence="8 14" id="KW-0378">Hydrolase</keyword>
<evidence type="ECO:0000256" key="2">
    <source>
        <dbReference type="ARBA" id="ARBA00004236"/>
    </source>
</evidence>
<dbReference type="GO" id="GO:0009002">
    <property type="term" value="F:serine-type D-Ala-D-Ala carboxypeptidase activity"/>
    <property type="evidence" value="ECO:0007669"/>
    <property type="project" value="UniProtKB-UniRule"/>
</dbReference>
<dbReference type="KEGG" id="tmb:Thimo_2781"/>
<evidence type="ECO:0000256" key="11">
    <source>
        <dbReference type="ARBA" id="ARBA00022989"/>
    </source>
</evidence>
<dbReference type="Proteomes" id="UP000010816">
    <property type="component" value="Chromosome"/>
</dbReference>
<dbReference type="InterPro" id="IPR005311">
    <property type="entry name" value="PBP_dimer"/>
</dbReference>
<feature type="domain" description="Penicillin-binding protein transpeptidase" evidence="15">
    <location>
        <begin position="270"/>
        <end position="608"/>
    </location>
</feature>
<dbReference type="GO" id="GO:0071555">
    <property type="term" value="P:cell wall organization"/>
    <property type="evidence" value="ECO:0007669"/>
    <property type="project" value="UniProtKB-KW"/>
</dbReference>
<evidence type="ECO:0000313" key="18">
    <source>
        <dbReference type="Proteomes" id="UP000010816"/>
    </source>
</evidence>
<evidence type="ECO:0000259" key="16">
    <source>
        <dbReference type="Pfam" id="PF03717"/>
    </source>
</evidence>
<evidence type="ECO:0000259" key="15">
    <source>
        <dbReference type="Pfam" id="PF00905"/>
    </source>
</evidence>
<dbReference type="Gene3D" id="3.40.710.10">
    <property type="entry name" value="DD-peptidase/beta-lactamase superfamily"/>
    <property type="match status" value="1"/>
</dbReference>
<feature type="transmembrane region" description="Helical" evidence="14">
    <location>
        <begin position="20"/>
        <end position="44"/>
    </location>
</feature>
<name>L0H1P7_9GAMM</name>
<dbReference type="GO" id="GO:0005886">
    <property type="term" value="C:plasma membrane"/>
    <property type="evidence" value="ECO:0007669"/>
    <property type="project" value="UniProtKB-SubCell"/>
</dbReference>
<evidence type="ECO:0000256" key="1">
    <source>
        <dbReference type="ARBA" id="ARBA00004167"/>
    </source>
</evidence>
<evidence type="ECO:0000256" key="3">
    <source>
        <dbReference type="ARBA" id="ARBA00022475"/>
    </source>
</evidence>
<dbReference type="PANTHER" id="PTHR30627">
    <property type="entry name" value="PEPTIDOGLYCAN D,D-TRANSPEPTIDASE"/>
    <property type="match status" value="1"/>
</dbReference>
<keyword evidence="3 14" id="KW-1003">Cell membrane</keyword>
<dbReference type="OrthoDB" id="9766847at2"/>
<dbReference type="GO" id="GO:0071972">
    <property type="term" value="F:peptidoglycan L,D-transpeptidase activity"/>
    <property type="evidence" value="ECO:0007669"/>
    <property type="project" value="TreeGrafter"/>
</dbReference>
<protein>
    <recommendedName>
        <fullName evidence="14">Peptidoglycan D,D-transpeptidase MrdA</fullName>
        <ecNumber evidence="14">3.4.16.4</ecNumber>
    </recommendedName>
    <alternativeName>
        <fullName evidence="14">Penicillin-binding protein 2</fullName>
        <shortName evidence="14">PBP-2</shortName>
    </alternativeName>
</protein>
<keyword evidence="4 14" id="KW-0997">Cell inner membrane</keyword>
<evidence type="ECO:0000256" key="10">
    <source>
        <dbReference type="ARBA" id="ARBA00022984"/>
    </source>
</evidence>
<dbReference type="eggNOG" id="COG0768">
    <property type="taxonomic scope" value="Bacteria"/>
</dbReference>
<dbReference type="SUPFAM" id="SSF56519">
    <property type="entry name" value="Penicillin binding protein dimerisation domain"/>
    <property type="match status" value="1"/>
</dbReference>
<dbReference type="GO" id="GO:0008360">
    <property type="term" value="P:regulation of cell shape"/>
    <property type="evidence" value="ECO:0007669"/>
    <property type="project" value="UniProtKB-KW"/>
</dbReference>
<comment type="similarity">
    <text evidence="14">Belongs to the transpeptidase family. MrdA subfamily.</text>
</comment>
<keyword evidence="18" id="KW-1185">Reference proteome</keyword>
<dbReference type="UniPathway" id="UPA00219"/>
<dbReference type="STRING" id="765912.Thimo_2781"/>
<dbReference type="RefSeq" id="WP_015281621.1">
    <property type="nucleotide sequence ID" value="NC_019940.1"/>
</dbReference>
<keyword evidence="9 14" id="KW-0133">Cell shape</keyword>
<comment type="catalytic activity">
    <reaction evidence="14">
        <text>Preferential cleavage: (Ac)2-L-Lys-D-Ala-|-D-Ala. Also transpeptidation of peptidyl-alanyl moieties that are N-acyl substituents of D-alanine.</text>
        <dbReference type="EC" id="3.4.16.4"/>
    </reaction>
</comment>
<dbReference type="PANTHER" id="PTHR30627:SF2">
    <property type="entry name" value="PEPTIDOGLYCAN D,D-TRANSPEPTIDASE MRDA"/>
    <property type="match status" value="1"/>
</dbReference>
<keyword evidence="7 14" id="KW-0812">Transmembrane</keyword>